<dbReference type="EMBL" id="JAOXXL010000047">
    <property type="protein sequence ID" value="MCY7009126.1"/>
    <property type="molecule type" value="Genomic_DNA"/>
</dbReference>
<dbReference type="NCBIfam" id="TIGR02687">
    <property type="entry name" value="BREX-1 system phosphatase PglZ type A"/>
    <property type="match status" value="1"/>
</dbReference>
<evidence type="ECO:0000313" key="1">
    <source>
        <dbReference type="EMBL" id="MCY7009126.1"/>
    </source>
</evidence>
<dbReference type="Pfam" id="PF08665">
    <property type="entry name" value="PglZ"/>
    <property type="match status" value="1"/>
</dbReference>
<keyword evidence="2" id="KW-1185">Reference proteome</keyword>
<name>A0ABT4DNQ0_FUSSI</name>
<sequence length="838" mass="98892">MEIDKIKEMLEYRFSLTPELPQKRHIIFWYDSKKEFKDLIDGLNLENVKIIKLTKSIDKKGELIYTNIFKTKYTLEVEDTNSNYLIYSEYPRVIDSENYLLDIEKYSEFFEADKSAMIVEELKLDRTNYRFGEIIREYSSFFANKERREKLIKLIEKPEFLDEEEFKLSILAVISSAKILDIGEILKNIILNRNKLQDIEKWMNLDFLFSEIKKKFDVEVNSFEQFLKILMITHFYCELQKRPHINLENYFKGRKNELFIFTDSLLQNKQTSEIIRDEFYNLAKDLNIKEKIDELELDDTIKGTAFEYFDKVIIKDIVEIFDSEVIDYEKYKKYIEIRLDNSLWSEKYYSFYKILFTINDFFKLKDSLIIEDRKELRDIFKDYTKTYFLVDNIYRKFYYYYDQIKTNELSTLFNNIKTKIDKFYEVDYLEKLLALWSSKINERENLPQQRDFYKNNIEKYDVRTVVIISDALRYEVGYEISQKLRKEANVKEIKLDGMLTDLPSRTFLGMANLLPYKKERKVDLISGKVTIDGIDSQGTENREKILKATCEEASAISYSDFIEKMNRSKQEEFIKGKKVIYIYHDTIDAIGDKGKTENNTFNACEEAISNIVNLSKLLSSLGVVNIYITSDHGFLYEKKEVEEYNKLELKNRKYLSIGKRYAIYEKEIEEKACITLKLDELYSVFPEKNQRIKASGNGLQFVHGGASPLEMIIPLINYKSGANSKKISKVQVRIRESVAKITSNLTKFAVYQLEPVSIKNGFLERDIVVALYSGNVRVSDEKKLKLNSIEENSIHDFRLTLSGEHKKVTLKVIDVESGDILDSKEYDVSIGIASDFDF</sequence>
<dbReference type="InterPro" id="IPR014060">
    <property type="entry name" value="PglZ"/>
</dbReference>
<protein>
    <submittedName>
        <fullName evidence="1">BREX-1 system phosphatase PglZ type A</fullName>
    </submittedName>
</protein>
<accession>A0ABT4DNQ0</accession>
<organism evidence="1 2">
    <name type="scientific">Fusobacterium simiae</name>
    <dbReference type="NCBI Taxonomy" id="855"/>
    <lineage>
        <taxon>Bacteria</taxon>
        <taxon>Fusobacteriati</taxon>
        <taxon>Fusobacteriota</taxon>
        <taxon>Fusobacteriia</taxon>
        <taxon>Fusobacteriales</taxon>
        <taxon>Fusobacteriaceae</taxon>
        <taxon>Fusobacterium</taxon>
    </lineage>
</organism>
<reference evidence="1" key="1">
    <citation type="submission" date="2022-09" db="EMBL/GenBank/DDBJ databases">
        <authorList>
            <person name="Zoaiter M."/>
        </authorList>
    </citation>
    <scope>NUCLEOTIDE SEQUENCE</scope>
    <source>
        <strain evidence="1">DSM 19848</strain>
    </source>
</reference>
<dbReference type="RefSeq" id="WP_265152836.1">
    <property type="nucleotide sequence ID" value="NZ_JAOXXL010000047.1"/>
</dbReference>
<gene>
    <name evidence="1" type="primary">pglZ</name>
    <name evidence="1" type="ORF">OCK72_10880</name>
</gene>
<dbReference type="Proteomes" id="UP001062738">
    <property type="component" value="Unassembled WGS sequence"/>
</dbReference>
<proteinExistence type="predicted"/>
<comment type="caution">
    <text evidence="1">The sequence shown here is derived from an EMBL/GenBank/DDBJ whole genome shotgun (WGS) entry which is preliminary data.</text>
</comment>
<evidence type="ECO:0000313" key="2">
    <source>
        <dbReference type="Proteomes" id="UP001062738"/>
    </source>
</evidence>